<name>A0A915ISA0_ROMCU</name>
<dbReference type="WBParaSite" id="nRc.2.0.1.t16254-RA">
    <property type="protein sequence ID" value="nRc.2.0.1.t16254-RA"/>
    <property type="gene ID" value="nRc.2.0.1.g16254"/>
</dbReference>
<dbReference type="AlphaFoldDB" id="A0A915ISA0"/>
<protein>
    <submittedName>
        <fullName evidence="2">Uncharacterized protein</fullName>
    </submittedName>
</protein>
<accession>A0A915ISA0</accession>
<reference evidence="2" key="1">
    <citation type="submission" date="2022-11" db="UniProtKB">
        <authorList>
            <consortium name="WormBaseParasite"/>
        </authorList>
    </citation>
    <scope>IDENTIFICATION</scope>
</reference>
<organism evidence="1 2">
    <name type="scientific">Romanomermis culicivorax</name>
    <name type="common">Nematode worm</name>
    <dbReference type="NCBI Taxonomy" id="13658"/>
    <lineage>
        <taxon>Eukaryota</taxon>
        <taxon>Metazoa</taxon>
        <taxon>Ecdysozoa</taxon>
        <taxon>Nematoda</taxon>
        <taxon>Enoplea</taxon>
        <taxon>Dorylaimia</taxon>
        <taxon>Mermithida</taxon>
        <taxon>Mermithoidea</taxon>
        <taxon>Mermithidae</taxon>
        <taxon>Romanomermis</taxon>
    </lineage>
</organism>
<keyword evidence="1" id="KW-1185">Reference proteome</keyword>
<evidence type="ECO:0000313" key="1">
    <source>
        <dbReference type="Proteomes" id="UP000887565"/>
    </source>
</evidence>
<evidence type="ECO:0000313" key="2">
    <source>
        <dbReference type="WBParaSite" id="nRc.2.0.1.t16254-RA"/>
    </source>
</evidence>
<sequence length="181" mass="20235">MFHRKAIVLNFNEFVLIDQNLLRVQNIGRGIGLGINGGFRRRGIWIHRRCRGHIVLHMMTSLAEICGLECNVEAQRVPGTFLTIDKIACIYSTLAVDTGSFVWPPDTGASNFGTTSPIRALFAHASSGNVWHRNGSSTPAVFSSKPNVPFRQKTKLKFVLMKKRNFLDPVKLEKEQSIING</sequence>
<dbReference type="Proteomes" id="UP000887565">
    <property type="component" value="Unplaced"/>
</dbReference>
<proteinExistence type="predicted"/>